<comment type="caution">
    <text evidence="1">The sequence shown here is derived from an EMBL/GenBank/DDBJ whole genome shotgun (WGS) entry which is preliminary data.</text>
</comment>
<dbReference type="InterPro" id="IPR039057">
    <property type="entry name" value="Spo22/ZIP4"/>
</dbReference>
<dbReference type="EMBL" id="VJMJ01000128">
    <property type="protein sequence ID" value="KAF0732885.1"/>
    <property type="molecule type" value="Genomic_DNA"/>
</dbReference>
<gene>
    <name evidence="1" type="ORF">Ae201684_010209</name>
</gene>
<keyword evidence="2" id="KW-1185">Reference proteome</keyword>
<reference evidence="1 2" key="1">
    <citation type="submission" date="2019-07" db="EMBL/GenBank/DDBJ databases">
        <title>Genomics analysis of Aphanomyces spp. identifies a new class of oomycete effector associated with host adaptation.</title>
        <authorList>
            <person name="Gaulin E."/>
        </authorList>
    </citation>
    <scope>NUCLEOTIDE SEQUENCE [LARGE SCALE GENOMIC DNA]</scope>
    <source>
        <strain evidence="1 2">ATCC 201684</strain>
    </source>
</reference>
<dbReference type="VEuPathDB" id="FungiDB:AeMF1_001929"/>
<name>A0A6G0WZ44_9STRA</name>
<evidence type="ECO:0008006" key="3">
    <source>
        <dbReference type="Google" id="ProtNLM"/>
    </source>
</evidence>
<accession>A0A6G0WZ44</accession>
<evidence type="ECO:0000313" key="2">
    <source>
        <dbReference type="Proteomes" id="UP000481153"/>
    </source>
</evidence>
<dbReference type="Proteomes" id="UP000481153">
    <property type="component" value="Unassembled WGS sequence"/>
</dbReference>
<sequence>MDVNSLRSFLDESDQSDEECIERLHAAREWMEKNIAQMDMIKPVDVIALYNKCRKCALSDTHKDVVLQVRALACFLLKQLTMVGLSESLDLLRCFSRTGQVLRDTMIESHVIATPKACFDEAITIYKSIGLHHLAKSISGVELQAICEDIWDAFEGHLSCLSANTIDEMIHDIDDMRMIIPYVPQNGSKYVNLVMKQAENLRKTGIRDGEATILGIALELIETLDNLKKKPYKRRVLSRLVDVYIELELFDKAESCCRLLLNSETPEGLLSGVKLYTTMKSFPRAQVLVERLQELDNFDVAGEATRMYCQAVGYDNKTAIQLVEALKLNFPEHTVDIDLDLATELSFAESKHLREKSCEIIAITAQLYKSFSCDQISRVKKIIQDASYNASNYEHYEELYHWTEVALSMSESSSEKAICQRMMSNAKLRLGDIEVAHELALQAIQQEPSKKSLYAYFRVLVNDSSHPLEAQENVIVQLIACDDFDVYDLLAFGKEAHLATRLLFERVLTSNECPQLPMGLLYQNIAQLSTSQVGAKEDHSISKFMKILEDVLVVAEKIEPSQAEASFGPFEVFEWFFGMCHNIGVNTKDWKCFIQAARIVKVSKMLFPTTNTKLVDREQKCLLAAITLRLKNFESLGDEELREVANIIGNQRSCGVNSSLIEDYLATSMFMIKIKLRDFHDTKFIEESVLNIERTWAKFRDLGDFVFLASRSTTTEGSTTTLRAIASQLYKHGLQLELQKEQVDSHAAIYALKKLVELSKSKDEGLEWLGQVAQIMSSLQIEVCDDDIEWLVARSWNFGVSCFRNQELKMAQKFMQLALEILVSFVDCLLH</sequence>
<organism evidence="1 2">
    <name type="scientific">Aphanomyces euteiches</name>
    <dbReference type="NCBI Taxonomy" id="100861"/>
    <lineage>
        <taxon>Eukaryota</taxon>
        <taxon>Sar</taxon>
        <taxon>Stramenopiles</taxon>
        <taxon>Oomycota</taxon>
        <taxon>Saprolegniomycetes</taxon>
        <taxon>Saprolegniales</taxon>
        <taxon>Verrucalvaceae</taxon>
        <taxon>Aphanomyces</taxon>
    </lineage>
</organism>
<dbReference type="PANTHER" id="PTHR40375:SF2">
    <property type="entry name" value="SPORULATION-SPECIFIC PROTEIN 22"/>
    <property type="match status" value="1"/>
</dbReference>
<protein>
    <recommendedName>
        <fullName evidence="3">Protein ZIP4 homolog</fullName>
    </recommendedName>
</protein>
<evidence type="ECO:0000313" key="1">
    <source>
        <dbReference type="EMBL" id="KAF0732885.1"/>
    </source>
</evidence>
<dbReference type="AlphaFoldDB" id="A0A6G0WZ44"/>
<proteinExistence type="predicted"/>
<dbReference type="GO" id="GO:0090173">
    <property type="term" value="P:regulation of synaptonemal complex assembly"/>
    <property type="evidence" value="ECO:0007669"/>
    <property type="project" value="InterPro"/>
</dbReference>
<dbReference type="PANTHER" id="PTHR40375">
    <property type="entry name" value="SPORULATION-SPECIFIC PROTEIN 22"/>
    <property type="match status" value="1"/>
</dbReference>